<evidence type="ECO:0008006" key="4">
    <source>
        <dbReference type="Google" id="ProtNLM"/>
    </source>
</evidence>
<dbReference type="OrthoDB" id="5959103at2"/>
<protein>
    <recommendedName>
        <fullName evidence="4">Transmembrane protein (PGPGW)</fullName>
    </recommendedName>
</protein>
<gene>
    <name evidence="2" type="ORF">SAMN05216548_102448</name>
</gene>
<proteinExistence type="predicted"/>
<dbReference type="Proteomes" id="UP000199647">
    <property type="component" value="Unassembled WGS sequence"/>
</dbReference>
<name>A0A1H9DG10_9HYPH</name>
<dbReference type="STRING" id="1855383.SAMN05216548_102448"/>
<dbReference type="RefSeq" id="WP_092495591.1">
    <property type="nucleotide sequence ID" value="NZ_FOFG01000002.1"/>
</dbReference>
<feature type="transmembrane region" description="Helical" evidence="1">
    <location>
        <begin position="26"/>
        <end position="44"/>
    </location>
</feature>
<reference evidence="2 3" key="1">
    <citation type="submission" date="2016-10" db="EMBL/GenBank/DDBJ databases">
        <authorList>
            <person name="de Groot N.N."/>
        </authorList>
    </citation>
    <scope>NUCLEOTIDE SEQUENCE [LARGE SCALE GENOMIC DNA]</scope>
    <source>
        <strain evidence="2 3">A52C2</strain>
    </source>
</reference>
<keyword evidence="1" id="KW-0472">Membrane</keyword>
<evidence type="ECO:0000313" key="3">
    <source>
        <dbReference type="Proteomes" id="UP000199647"/>
    </source>
</evidence>
<dbReference type="AlphaFoldDB" id="A0A1H9DG10"/>
<evidence type="ECO:0000313" key="2">
    <source>
        <dbReference type="EMBL" id="SEQ12247.1"/>
    </source>
</evidence>
<sequence length="90" mass="10153">MPVEKTVAVREVRVFGRVMPLPRQRWARVGMGSALVAGGFLGFLPILGFWMVPVGLLVLSADVPLAERVRRRLMGWLHRRFPRFAAKLDA</sequence>
<evidence type="ECO:0000256" key="1">
    <source>
        <dbReference type="SAM" id="Phobius"/>
    </source>
</evidence>
<organism evidence="2 3">
    <name type="scientific">Faunimonas pinastri</name>
    <dbReference type="NCBI Taxonomy" id="1855383"/>
    <lineage>
        <taxon>Bacteria</taxon>
        <taxon>Pseudomonadati</taxon>
        <taxon>Pseudomonadota</taxon>
        <taxon>Alphaproteobacteria</taxon>
        <taxon>Hyphomicrobiales</taxon>
        <taxon>Afifellaceae</taxon>
        <taxon>Faunimonas</taxon>
    </lineage>
</organism>
<keyword evidence="1" id="KW-1133">Transmembrane helix</keyword>
<keyword evidence="3" id="KW-1185">Reference proteome</keyword>
<dbReference type="EMBL" id="FOFG01000002">
    <property type="protein sequence ID" value="SEQ12247.1"/>
    <property type="molecule type" value="Genomic_DNA"/>
</dbReference>
<accession>A0A1H9DG10</accession>
<keyword evidence="1" id="KW-0812">Transmembrane</keyword>